<evidence type="ECO:0000313" key="3">
    <source>
        <dbReference type="EMBL" id="MSS18640.1"/>
    </source>
</evidence>
<reference evidence="3 4" key="1">
    <citation type="submission" date="2019-08" db="EMBL/GenBank/DDBJ databases">
        <title>In-depth cultivation of the pig gut microbiome towards novel bacterial diversity and tailored functional studies.</title>
        <authorList>
            <person name="Wylensek D."/>
            <person name="Hitch T.C.A."/>
            <person name="Clavel T."/>
        </authorList>
    </citation>
    <scope>NUCLEOTIDE SEQUENCE [LARGE SCALE GENOMIC DNA]</scope>
    <source>
        <strain evidence="3 4">Oil-RF-744-WCA-WT-10</strain>
    </source>
</reference>
<dbReference type="InterPro" id="IPR018247">
    <property type="entry name" value="EF_Hand_1_Ca_BS"/>
</dbReference>
<dbReference type="GO" id="GO:0004553">
    <property type="term" value="F:hydrolase activity, hydrolyzing O-glycosyl compounds"/>
    <property type="evidence" value="ECO:0007669"/>
    <property type="project" value="InterPro"/>
</dbReference>
<dbReference type="Proteomes" id="UP000483362">
    <property type="component" value="Unassembled WGS sequence"/>
</dbReference>
<evidence type="ECO:0000256" key="1">
    <source>
        <dbReference type="SAM" id="SignalP"/>
    </source>
</evidence>
<accession>A0A6L5XGR4</accession>
<dbReference type="InterPro" id="IPR036439">
    <property type="entry name" value="Dockerin_dom_sf"/>
</dbReference>
<dbReference type="EMBL" id="VULT01000028">
    <property type="protein sequence ID" value="MSS18640.1"/>
    <property type="molecule type" value="Genomic_DNA"/>
</dbReference>
<dbReference type="Pfam" id="PF09992">
    <property type="entry name" value="NAGPA"/>
    <property type="match status" value="1"/>
</dbReference>
<dbReference type="CDD" id="cd14256">
    <property type="entry name" value="Dockerin_I"/>
    <property type="match status" value="1"/>
</dbReference>
<evidence type="ECO:0000313" key="4">
    <source>
        <dbReference type="Proteomes" id="UP000483362"/>
    </source>
</evidence>
<dbReference type="InterPro" id="IPR018711">
    <property type="entry name" value="NAGPA"/>
</dbReference>
<protein>
    <recommendedName>
        <fullName evidence="2">Dockerin domain-containing protein</fullName>
    </recommendedName>
</protein>
<feature type="signal peptide" evidence="1">
    <location>
        <begin position="1"/>
        <end position="29"/>
    </location>
</feature>
<name>A0A6L5XGR4_9BACT</name>
<comment type="caution">
    <text evidence="3">The sequence shown here is derived from an EMBL/GenBank/DDBJ whole genome shotgun (WGS) entry which is preliminary data.</text>
</comment>
<dbReference type="AlphaFoldDB" id="A0A6L5XGR4"/>
<feature type="domain" description="Dockerin" evidence="2">
    <location>
        <begin position="745"/>
        <end position="805"/>
    </location>
</feature>
<dbReference type="Gene3D" id="1.10.1330.10">
    <property type="entry name" value="Dockerin domain"/>
    <property type="match status" value="1"/>
</dbReference>
<dbReference type="SUPFAM" id="SSF63446">
    <property type="entry name" value="Type I dockerin domain"/>
    <property type="match status" value="1"/>
</dbReference>
<dbReference type="PROSITE" id="PS00018">
    <property type="entry name" value="EF_HAND_1"/>
    <property type="match status" value="2"/>
</dbReference>
<proteinExistence type="predicted"/>
<dbReference type="Pfam" id="PF00404">
    <property type="entry name" value="Dockerin_1"/>
    <property type="match status" value="1"/>
</dbReference>
<keyword evidence="1" id="KW-0732">Signal</keyword>
<keyword evidence="4" id="KW-1185">Reference proteome</keyword>
<dbReference type="PANTHER" id="PTHR40446">
    <property type="entry name" value="N-ACETYLGLUCOSAMINE-1-PHOSPHODIESTER ALPHA-N-ACETYLGLUCOSAMINIDASE"/>
    <property type="match status" value="1"/>
</dbReference>
<dbReference type="InterPro" id="IPR016134">
    <property type="entry name" value="Dockerin_dom"/>
</dbReference>
<gene>
    <name evidence="3" type="ORF">FYJ29_12875</name>
</gene>
<dbReference type="InterPro" id="IPR002105">
    <property type="entry name" value="Dockerin_1_rpt"/>
</dbReference>
<dbReference type="Gene3D" id="2.60.40.1080">
    <property type="match status" value="1"/>
</dbReference>
<dbReference type="PANTHER" id="PTHR40446:SF2">
    <property type="entry name" value="N-ACETYLGLUCOSAMINE-1-PHOSPHODIESTER ALPHA-N-ACETYLGLUCOSAMINIDASE"/>
    <property type="match status" value="1"/>
</dbReference>
<dbReference type="PROSITE" id="PS51766">
    <property type="entry name" value="DOCKERIN"/>
    <property type="match status" value="1"/>
</dbReference>
<organism evidence="3 4">
    <name type="scientific">Sodaliphilus pleomorphus</name>
    <dbReference type="NCBI Taxonomy" id="2606626"/>
    <lineage>
        <taxon>Bacteria</taxon>
        <taxon>Pseudomonadati</taxon>
        <taxon>Bacteroidota</taxon>
        <taxon>Bacteroidia</taxon>
        <taxon>Bacteroidales</taxon>
        <taxon>Muribaculaceae</taxon>
        <taxon>Sodaliphilus</taxon>
    </lineage>
</organism>
<sequence>MLKTMKLNTNMKLKRLISTCVAACGLVLAAGATGTVDVLGTVYSVDTLFYSYVGPGTTQTSLMLTSGTKQLRVFYTNIDLTNPYVSIKAVSAKDKFAGSETVSQMAQRKDAPGARYYIGVNGDFWHTSGTTKRGESWVGAPISSCIAEGTIYRAQSNDGEYQYTLDSQQQPSIGNVQFGGTLTSSMGSKIAISGVNRDAVNDAVTLYNPTYFAGTNTGSGCAEVQVKYVDGDSSFGWGKDCRLVVVNSPSTAGDMDVPSQGLVLTGLGAGATFISSLHQGDTLTMNMTASLNGLKIDPQQVISGQPWVLRDGKIYNNGDGAVHPRTVLGYSQDGKTAIFMVVDGRSMISDGITTAGLGALMLYAGAYNALNVDGGGSSCLYSSALGVRNVPSDGRERADANGIFAVSSAPDDSVVSQIRFVDWALNIPKYGTYTPKFMGYNQYGMLVDTDLKGVTISCPETLGVIKDGNTFFAQGAGSGLLTASYKGHTATLTVNVIPSSDGIHIVNDSVINDTYHPYKVELQSTVLDKTMAIDPAALSWTSSDERVVTVGHDTGVLQGVADGTAWVIGKVGDVVDSLKVIVEKPLAHVMAIDPNPDVTTWKFTQSGGKNATQQANGDGITYSYTGASSRAPKIVLTKALRLWSLPDTVRLRINPGEASFKNVVFGLRANGQNVAYHTVTPDSVTAGKEMVLDVPTSAWTDATNMANFPVTLNSIQLNMNASTTGKQYTIEFLGFETVYSAVPAAPAAKGDLNADGRVNMTDVTTLINMILGNTAPAAAAADLNADGRVNVTDVTALIAIILGTE</sequence>
<evidence type="ECO:0000259" key="2">
    <source>
        <dbReference type="PROSITE" id="PS51766"/>
    </source>
</evidence>
<dbReference type="GO" id="GO:0000272">
    <property type="term" value="P:polysaccharide catabolic process"/>
    <property type="evidence" value="ECO:0007669"/>
    <property type="project" value="InterPro"/>
</dbReference>
<feature type="chain" id="PRO_5026889324" description="Dockerin domain-containing protein" evidence="1">
    <location>
        <begin position="30"/>
        <end position="805"/>
    </location>
</feature>